<organism evidence="2 3">
    <name type="scientific">Desulfomonile tiedjei</name>
    <dbReference type="NCBI Taxonomy" id="2358"/>
    <lineage>
        <taxon>Bacteria</taxon>
        <taxon>Pseudomonadati</taxon>
        <taxon>Thermodesulfobacteriota</taxon>
        <taxon>Desulfomonilia</taxon>
        <taxon>Desulfomonilales</taxon>
        <taxon>Desulfomonilaceae</taxon>
        <taxon>Desulfomonile</taxon>
    </lineage>
</organism>
<feature type="region of interest" description="Disordered" evidence="1">
    <location>
        <begin position="73"/>
        <end position="114"/>
    </location>
</feature>
<dbReference type="AlphaFoldDB" id="A0A9D6UZR5"/>
<evidence type="ECO:0000256" key="1">
    <source>
        <dbReference type="SAM" id="MobiDB-lite"/>
    </source>
</evidence>
<name>A0A9D6UZR5_9BACT</name>
<reference evidence="2" key="1">
    <citation type="submission" date="2020-07" db="EMBL/GenBank/DDBJ databases">
        <title>Huge and variable diversity of episymbiotic CPR bacteria and DPANN archaea in groundwater ecosystems.</title>
        <authorList>
            <person name="He C.Y."/>
            <person name="Keren R."/>
            <person name="Whittaker M."/>
            <person name="Farag I.F."/>
            <person name="Doudna J."/>
            <person name="Cate J.H.D."/>
            <person name="Banfield J.F."/>
        </authorList>
    </citation>
    <scope>NUCLEOTIDE SEQUENCE</scope>
    <source>
        <strain evidence="2">NC_groundwater_1664_Pr3_B-0.1um_52_9</strain>
    </source>
</reference>
<proteinExistence type="predicted"/>
<evidence type="ECO:0000313" key="2">
    <source>
        <dbReference type="EMBL" id="MBI5249426.1"/>
    </source>
</evidence>
<sequence length="181" mass="20024">MPINLMKRFEYVATIAAVIAILGIAVLPSAATAAQTREQCYDCCKGQGHDEYYLEQCRLKCFRNNDHCLEQQKRQPAAEVMPPSSQPQPAPARPAPERQVAEKEPPAAPQFRWPNPLNLVPGKEWEAAGQILAVNGVSPQHPQYPAALKAVEQVLVQFARANPSGGRLPTAQLERILRLLR</sequence>
<feature type="compositionally biased region" description="Basic and acidic residues" evidence="1">
    <location>
        <begin position="95"/>
        <end position="105"/>
    </location>
</feature>
<gene>
    <name evidence="2" type="ORF">HY912_08020</name>
</gene>
<accession>A0A9D6UZR5</accession>
<dbReference type="EMBL" id="JACRDE010000217">
    <property type="protein sequence ID" value="MBI5249426.1"/>
    <property type="molecule type" value="Genomic_DNA"/>
</dbReference>
<protein>
    <submittedName>
        <fullName evidence="2">Uncharacterized protein</fullName>
    </submittedName>
</protein>
<feature type="compositionally biased region" description="Pro residues" evidence="1">
    <location>
        <begin position="84"/>
        <end position="94"/>
    </location>
</feature>
<evidence type="ECO:0000313" key="3">
    <source>
        <dbReference type="Proteomes" id="UP000807825"/>
    </source>
</evidence>
<comment type="caution">
    <text evidence="2">The sequence shown here is derived from an EMBL/GenBank/DDBJ whole genome shotgun (WGS) entry which is preliminary data.</text>
</comment>
<dbReference type="Proteomes" id="UP000807825">
    <property type="component" value="Unassembled WGS sequence"/>
</dbReference>